<reference evidence="3 4" key="1">
    <citation type="journal article" date="2019" name="Nat. Med.">
        <title>A library of human gut bacterial isolates paired with longitudinal multiomics data enables mechanistic microbiome research.</title>
        <authorList>
            <person name="Poyet M."/>
            <person name="Groussin M."/>
            <person name="Gibbons S.M."/>
            <person name="Avila-Pacheco J."/>
            <person name="Jiang X."/>
            <person name="Kearney S.M."/>
            <person name="Perrotta A.R."/>
            <person name="Berdy B."/>
            <person name="Zhao S."/>
            <person name="Lieberman T.D."/>
            <person name="Swanson P.K."/>
            <person name="Smith M."/>
            <person name="Roesemann S."/>
            <person name="Alexander J.E."/>
            <person name="Rich S.A."/>
            <person name="Livny J."/>
            <person name="Vlamakis H."/>
            <person name="Clish C."/>
            <person name="Bullock K."/>
            <person name="Deik A."/>
            <person name="Scott J."/>
            <person name="Pierce K.A."/>
            <person name="Xavier R.J."/>
            <person name="Alm E.J."/>
        </authorList>
    </citation>
    <scope>NUCLEOTIDE SEQUENCE [LARGE SCALE GENOMIC DNA]</scope>
    <source>
        <strain evidence="3 4">BIOML-A9</strain>
    </source>
</reference>
<accession>A0A413XJ97</accession>
<organism evidence="3 4">
    <name type="scientific">Phocaeicola vulgatus</name>
    <name type="common">Bacteroides vulgatus</name>
    <dbReference type="NCBI Taxonomy" id="821"/>
    <lineage>
        <taxon>Bacteria</taxon>
        <taxon>Pseudomonadati</taxon>
        <taxon>Bacteroidota</taxon>
        <taxon>Bacteroidia</taxon>
        <taxon>Bacteroidales</taxon>
        <taxon>Bacteroidaceae</taxon>
        <taxon>Phocaeicola</taxon>
    </lineage>
</organism>
<sequence length="874" mass="94958">MNKKFLSAILFGALMVSSTGTFVSCKDYDDDIDAINKELTDIKSQLAALQTEVDGGNWVTELVDVEGGFKVTFSNGKTYTIVNGKDGAQGEPGTPGKDGNGTIVEVKDGYWYLDGKKTEYVAVKKDDLGKVKVPFVNEAGMWVFYDKDGNEVVSEYKALGATYVVEADGVYTLNVPDADGKMQAIKLPTAGATLTDVELLGWAALDKMDKGLSQGSDIRTTLNIEYAFVKKIIQTWDHNKETTWSAQKTVAKGQVLTTLAPNNTYLMARIDAGADAADMSFSLKNSKNAVLPVSLSAATEYKGLLSRGANGMYAIALDNTDAVYTGAGKYTGQFTNGLYALVEKSGFISNYNLDVTTSEAIVVEGKVATVDGKEIVVDSEDSSKKYYEVNLNKDNVITFDENEKFVYDYYVEAVDPTIAKFFGFSADKSNGTFKVTKLSDEVTYATFDINVYKLHIDGKIYKETITIKPIRTLGNEVVYDLGNVQIKKSMKLNVSLDKMFTALGSDAEIWKNTALGVNGADATIVKDADKSEGPNITYTYKKADGSELANVNGTATQFDAVFSALDGTAATLTPGTGYTITINYKHDSNVLNTIKVKFTPVMPALSSYIAKREALWIGNTLMAYFVDPIKNQTDFASKYEMEKGFTTLGSDVDADLTEITFSLDREQKINNVQVQNLANIASDNTITLVTDRDFNQDGNVTEADRWAYGQELNVKVAATYLGGAYKFTDEEIAAAAFKINVQSALKAGKIVPAAGASITLPAAAAGETAKLTADMITGYTYNNQPYSLFKEAAGNYKYSYIDKVEFFTTDAEIYTVTKDATAIKDAEGNVIGYHAEITSKNISQTTNTKIIVKVTDKYGYTKTAELPLTITVGK</sequence>
<dbReference type="RefSeq" id="WP_100263006.1">
    <property type="nucleotide sequence ID" value="NZ_BAABZK010000007.1"/>
</dbReference>
<evidence type="ECO:0000313" key="3">
    <source>
        <dbReference type="EMBL" id="KAB3862318.1"/>
    </source>
</evidence>
<protein>
    <recommendedName>
        <fullName evidence="5">DUF4988 domain-containing protein</fullName>
    </recommendedName>
</protein>
<dbReference type="EMBL" id="WCXA01000018">
    <property type="protein sequence ID" value="KAB3862318.1"/>
    <property type="molecule type" value="Genomic_DNA"/>
</dbReference>
<evidence type="ECO:0000256" key="1">
    <source>
        <dbReference type="SAM" id="Coils"/>
    </source>
</evidence>
<dbReference type="AlphaFoldDB" id="A0A413XJ97"/>
<proteinExistence type="predicted"/>
<feature type="signal peptide" evidence="2">
    <location>
        <begin position="1"/>
        <end position="23"/>
    </location>
</feature>
<keyword evidence="1" id="KW-0175">Coiled coil</keyword>
<keyword evidence="2" id="KW-0732">Signal</keyword>
<dbReference type="Proteomes" id="UP000470332">
    <property type="component" value="Unassembled WGS sequence"/>
</dbReference>
<comment type="caution">
    <text evidence="3">The sequence shown here is derived from an EMBL/GenBank/DDBJ whole genome shotgun (WGS) entry which is preliminary data.</text>
</comment>
<evidence type="ECO:0008006" key="5">
    <source>
        <dbReference type="Google" id="ProtNLM"/>
    </source>
</evidence>
<feature type="chain" id="PRO_5043189577" description="DUF4988 domain-containing protein" evidence="2">
    <location>
        <begin position="24"/>
        <end position="874"/>
    </location>
</feature>
<evidence type="ECO:0000256" key="2">
    <source>
        <dbReference type="SAM" id="SignalP"/>
    </source>
</evidence>
<gene>
    <name evidence="3" type="ORF">GAS37_10210</name>
</gene>
<dbReference type="PROSITE" id="PS51257">
    <property type="entry name" value="PROKAR_LIPOPROTEIN"/>
    <property type="match status" value="1"/>
</dbReference>
<feature type="coiled-coil region" evidence="1">
    <location>
        <begin position="25"/>
        <end position="52"/>
    </location>
</feature>
<evidence type="ECO:0000313" key="4">
    <source>
        <dbReference type="Proteomes" id="UP000470332"/>
    </source>
</evidence>
<name>A0A413XJ97_PHOVU</name>